<dbReference type="PANTHER" id="PTHR11412:SF146">
    <property type="entry name" value="CD109 ANTIGEN"/>
    <property type="match status" value="1"/>
</dbReference>
<dbReference type="OrthoDB" id="6359008at2759"/>
<dbReference type="Proteomes" id="UP000499080">
    <property type="component" value="Unassembled WGS sequence"/>
</dbReference>
<dbReference type="Pfam" id="PF07678">
    <property type="entry name" value="TED_complement"/>
    <property type="match status" value="1"/>
</dbReference>
<name>A0A4Y2HY90_ARAVE</name>
<sequence>MCLQSDGVPVNLHTSLLLDMRNEAYIIRYLDLNVTEDPIIPYQEIYRHYIFGSPKASVSVIGDVVGAPFPIDPRSPVGLKALRVADMVKSGEHIMFDFAYTLYTLHYLRLTNQLRTDTMRGMLEYLNKAYVYQSVFYKNGAFTMFKGEEPSLWLTAYCARMFHLAMYSDWENYLYIEPEMIMRSMEYMLRYQTREGS</sequence>
<comment type="caution">
    <text evidence="2">The sequence shown here is derived from an EMBL/GenBank/DDBJ whole genome shotgun (WGS) entry which is preliminary data.</text>
</comment>
<reference evidence="2 3" key="1">
    <citation type="journal article" date="2019" name="Sci. Rep.">
        <title>Orb-weaving spider Araneus ventricosus genome elucidates the spidroin gene catalogue.</title>
        <authorList>
            <person name="Kono N."/>
            <person name="Nakamura H."/>
            <person name="Ohtoshi R."/>
            <person name="Moran D.A.P."/>
            <person name="Shinohara A."/>
            <person name="Yoshida Y."/>
            <person name="Fujiwara M."/>
            <person name="Mori M."/>
            <person name="Tomita M."/>
            <person name="Arakawa K."/>
        </authorList>
    </citation>
    <scope>NUCLEOTIDE SEQUENCE [LARGE SCALE GENOMIC DNA]</scope>
</reference>
<evidence type="ECO:0000313" key="2">
    <source>
        <dbReference type="EMBL" id="GBM70487.1"/>
    </source>
</evidence>
<feature type="non-terminal residue" evidence="2">
    <location>
        <position position="197"/>
    </location>
</feature>
<evidence type="ECO:0000313" key="3">
    <source>
        <dbReference type="Proteomes" id="UP000499080"/>
    </source>
</evidence>
<accession>A0A4Y2HY90</accession>
<gene>
    <name evidence="2" type="ORF">AVEN_42274_1</name>
</gene>
<proteinExistence type="predicted"/>
<dbReference type="InterPro" id="IPR050473">
    <property type="entry name" value="A2M/Complement_sys"/>
</dbReference>
<dbReference type="SUPFAM" id="SSF48239">
    <property type="entry name" value="Terpenoid cyclases/Protein prenyltransferases"/>
    <property type="match status" value="1"/>
</dbReference>
<dbReference type="InterPro" id="IPR008930">
    <property type="entry name" value="Terpenoid_cyclase/PrenylTrfase"/>
</dbReference>
<dbReference type="GO" id="GO:0005615">
    <property type="term" value="C:extracellular space"/>
    <property type="evidence" value="ECO:0007669"/>
    <property type="project" value="InterPro"/>
</dbReference>
<feature type="domain" description="Alpha-macroglobulin-like TED" evidence="1">
    <location>
        <begin position="58"/>
        <end position="197"/>
    </location>
</feature>
<dbReference type="InterPro" id="IPR011626">
    <property type="entry name" value="Alpha-macroglobulin_TED"/>
</dbReference>
<dbReference type="PANTHER" id="PTHR11412">
    <property type="entry name" value="MACROGLOBULIN / COMPLEMENT"/>
    <property type="match status" value="1"/>
</dbReference>
<protein>
    <recommendedName>
        <fullName evidence="1">Alpha-macroglobulin-like TED domain-containing protein</fullName>
    </recommendedName>
</protein>
<organism evidence="2 3">
    <name type="scientific">Araneus ventricosus</name>
    <name type="common">Orbweaver spider</name>
    <name type="synonym">Epeira ventricosa</name>
    <dbReference type="NCBI Taxonomy" id="182803"/>
    <lineage>
        <taxon>Eukaryota</taxon>
        <taxon>Metazoa</taxon>
        <taxon>Ecdysozoa</taxon>
        <taxon>Arthropoda</taxon>
        <taxon>Chelicerata</taxon>
        <taxon>Arachnida</taxon>
        <taxon>Araneae</taxon>
        <taxon>Araneomorphae</taxon>
        <taxon>Entelegynae</taxon>
        <taxon>Araneoidea</taxon>
        <taxon>Araneidae</taxon>
        <taxon>Araneus</taxon>
    </lineage>
</organism>
<dbReference type="Gene3D" id="1.50.10.20">
    <property type="match status" value="1"/>
</dbReference>
<keyword evidence="3" id="KW-1185">Reference proteome</keyword>
<dbReference type="EMBL" id="BGPR01104672">
    <property type="protein sequence ID" value="GBM70487.1"/>
    <property type="molecule type" value="Genomic_DNA"/>
</dbReference>
<evidence type="ECO:0000259" key="1">
    <source>
        <dbReference type="Pfam" id="PF07678"/>
    </source>
</evidence>
<dbReference type="AlphaFoldDB" id="A0A4Y2HY90"/>